<dbReference type="InterPro" id="IPR000551">
    <property type="entry name" value="MerR-type_HTH_dom"/>
</dbReference>
<name>A0ABW3XLB0_9ACTN</name>
<feature type="domain" description="HTH merR-type" evidence="1">
    <location>
        <begin position="14"/>
        <end position="59"/>
    </location>
</feature>
<evidence type="ECO:0000313" key="2">
    <source>
        <dbReference type="EMBL" id="MFD1309858.1"/>
    </source>
</evidence>
<proteinExistence type="predicted"/>
<dbReference type="SUPFAM" id="SSF46955">
    <property type="entry name" value="Putative DNA-binding domain"/>
    <property type="match status" value="1"/>
</dbReference>
<accession>A0ABW3XLB0</accession>
<dbReference type="RefSeq" id="WP_381329281.1">
    <property type="nucleotide sequence ID" value="NZ_JBHTMM010000043.1"/>
</dbReference>
<keyword evidence="3" id="KW-1185">Reference proteome</keyword>
<dbReference type="EMBL" id="JBHTMM010000043">
    <property type="protein sequence ID" value="MFD1309858.1"/>
    <property type="molecule type" value="Genomic_DNA"/>
</dbReference>
<dbReference type="Pfam" id="PF13411">
    <property type="entry name" value="MerR_1"/>
    <property type="match status" value="1"/>
</dbReference>
<gene>
    <name evidence="2" type="ORF">ACFQ5X_28855</name>
</gene>
<evidence type="ECO:0000313" key="3">
    <source>
        <dbReference type="Proteomes" id="UP001597058"/>
    </source>
</evidence>
<organism evidence="2 3">
    <name type="scientific">Streptomyces kaempferi</name>
    <dbReference type="NCBI Taxonomy" id="333725"/>
    <lineage>
        <taxon>Bacteria</taxon>
        <taxon>Bacillati</taxon>
        <taxon>Actinomycetota</taxon>
        <taxon>Actinomycetes</taxon>
        <taxon>Kitasatosporales</taxon>
        <taxon>Streptomycetaceae</taxon>
        <taxon>Streptomyces</taxon>
    </lineage>
</organism>
<dbReference type="InterPro" id="IPR009061">
    <property type="entry name" value="DNA-bd_dom_put_sf"/>
</dbReference>
<evidence type="ECO:0000259" key="1">
    <source>
        <dbReference type="Pfam" id="PF13411"/>
    </source>
</evidence>
<comment type="caution">
    <text evidence="2">The sequence shown here is derived from an EMBL/GenBank/DDBJ whole genome shotgun (WGS) entry which is preliminary data.</text>
</comment>
<dbReference type="Proteomes" id="UP001597058">
    <property type="component" value="Unassembled WGS sequence"/>
</dbReference>
<reference evidence="3" key="1">
    <citation type="journal article" date="2019" name="Int. J. Syst. Evol. Microbiol.">
        <title>The Global Catalogue of Microorganisms (GCM) 10K type strain sequencing project: providing services to taxonomists for standard genome sequencing and annotation.</title>
        <authorList>
            <consortium name="The Broad Institute Genomics Platform"/>
            <consortium name="The Broad Institute Genome Sequencing Center for Infectious Disease"/>
            <person name="Wu L."/>
            <person name="Ma J."/>
        </authorList>
    </citation>
    <scope>NUCLEOTIDE SEQUENCE [LARGE SCALE GENOMIC DNA]</scope>
    <source>
        <strain evidence="3">CGMCC 4.7020</strain>
    </source>
</reference>
<protein>
    <submittedName>
        <fullName evidence="2">MerR family transcriptional regulator</fullName>
    </submittedName>
</protein>
<sequence length="75" mass="8464">MVELDGDLTRKTWTVAEAAEAAGVGRDVIYQWKRRGKLTPVNPGRGWPRFRALDVLKVEAATRERAHRNYQADAA</sequence>